<sequence>MAPVPLKVQVGIRDHWNNKDAPVQVALKELQGLLGLQVEIEPEWPLILAELDSFYIDKGNFAAAVAGAVETWAKALTELLDDEKNELWTEKLLEKLKESWSRLRAFVDVSKDTSASTEFSHERGGFVITLPRRTLNQPYELFPLYKGEIHASFDEGRKKKSVKLPSHSAPAAGDDWADVEVDEATGKLEVVEKATPAAMVAAAVSGGAPPPGLPKPEFMPNADTLPRPDELLLRPPYHLIVHAKGLTEVEVQCSHSPSLSFIADYLKRWSRANHNMTNKPPSVTVKLQQAAFGLGAMYDCLWLVADNRYGPQQTVSPTIILALVEGVLGYDKISGDGGSWTYRRDIPFKTI</sequence>
<dbReference type="GeneID" id="20346041"/>
<proteinExistence type="predicted"/>
<reference evidence="2" key="4">
    <citation type="journal article" date="2015" name="G3 (Bethesda)">
        <title>Genome sequences of three phytopathogenic species of the Magnaporthaceae family of fungi.</title>
        <authorList>
            <person name="Okagaki L.H."/>
            <person name="Nunes C.C."/>
            <person name="Sailsbery J."/>
            <person name="Clay B."/>
            <person name="Brown D."/>
            <person name="John T."/>
            <person name="Oh Y."/>
            <person name="Young N."/>
            <person name="Fitzgerald M."/>
            <person name="Haas B.J."/>
            <person name="Zeng Q."/>
            <person name="Young S."/>
            <person name="Adiconis X."/>
            <person name="Fan L."/>
            <person name="Levin J.Z."/>
            <person name="Mitchell T.K."/>
            <person name="Okubara P.A."/>
            <person name="Farman M.L."/>
            <person name="Kohn L.M."/>
            <person name="Birren B."/>
            <person name="Ma L.-J."/>
            <person name="Dean R.A."/>
        </authorList>
    </citation>
    <scope>NUCLEOTIDE SEQUENCE</scope>
    <source>
        <strain evidence="2">R3-111a-1</strain>
    </source>
</reference>
<reference evidence="3" key="1">
    <citation type="submission" date="2010-07" db="EMBL/GenBank/DDBJ databases">
        <title>The genome sequence of Gaeumannomyces graminis var. tritici strain R3-111a-1.</title>
        <authorList>
            <consortium name="The Broad Institute Genome Sequencing Platform"/>
            <person name="Ma L.-J."/>
            <person name="Dead R."/>
            <person name="Young S."/>
            <person name="Zeng Q."/>
            <person name="Koehrsen M."/>
            <person name="Alvarado L."/>
            <person name="Berlin A."/>
            <person name="Chapman S.B."/>
            <person name="Chen Z."/>
            <person name="Freedman E."/>
            <person name="Gellesch M."/>
            <person name="Goldberg J."/>
            <person name="Griggs A."/>
            <person name="Gujja S."/>
            <person name="Heilman E.R."/>
            <person name="Heiman D."/>
            <person name="Hepburn T."/>
            <person name="Howarth C."/>
            <person name="Jen D."/>
            <person name="Larson L."/>
            <person name="Mehta T."/>
            <person name="Neiman D."/>
            <person name="Pearson M."/>
            <person name="Roberts A."/>
            <person name="Saif S."/>
            <person name="Shea T."/>
            <person name="Shenoy N."/>
            <person name="Sisk P."/>
            <person name="Stolte C."/>
            <person name="Sykes S."/>
            <person name="Walk T."/>
            <person name="White J."/>
            <person name="Yandava C."/>
            <person name="Haas B."/>
            <person name="Nusbaum C."/>
            <person name="Birren B."/>
        </authorList>
    </citation>
    <scope>NUCLEOTIDE SEQUENCE [LARGE SCALE GENOMIC DNA]</scope>
    <source>
        <strain evidence="3">R3-111a-1</strain>
    </source>
</reference>
<organism evidence="1">
    <name type="scientific">Gaeumannomyces tritici (strain R3-111a-1)</name>
    <name type="common">Wheat and barley take-all root rot fungus</name>
    <name type="synonym">Gaeumannomyces graminis var. tritici</name>
    <dbReference type="NCBI Taxonomy" id="644352"/>
    <lineage>
        <taxon>Eukaryota</taxon>
        <taxon>Fungi</taxon>
        <taxon>Dikarya</taxon>
        <taxon>Ascomycota</taxon>
        <taxon>Pezizomycotina</taxon>
        <taxon>Sordariomycetes</taxon>
        <taxon>Sordariomycetidae</taxon>
        <taxon>Magnaporthales</taxon>
        <taxon>Magnaporthaceae</taxon>
        <taxon>Gaeumannomyces</taxon>
    </lineage>
</organism>
<name>J3NWB9_GAET3</name>
<dbReference type="AlphaFoldDB" id="J3NWB9"/>
<dbReference type="eggNOG" id="ENOG502SS12">
    <property type="taxonomic scope" value="Eukaryota"/>
</dbReference>
<dbReference type="RefSeq" id="XP_009221651.1">
    <property type="nucleotide sequence ID" value="XM_009223387.1"/>
</dbReference>
<accession>J3NWB9</accession>
<evidence type="ECO:0000313" key="3">
    <source>
        <dbReference type="Proteomes" id="UP000006039"/>
    </source>
</evidence>
<reference evidence="1" key="2">
    <citation type="submission" date="2010-07" db="EMBL/GenBank/DDBJ databases">
        <authorList>
            <consortium name="The Broad Institute Genome Sequencing Platform"/>
            <consortium name="Broad Institute Genome Sequencing Center for Infectious Disease"/>
            <person name="Ma L.-J."/>
            <person name="Dead R."/>
            <person name="Young S."/>
            <person name="Zeng Q."/>
            <person name="Koehrsen M."/>
            <person name="Alvarado L."/>
            <person name="Berlin A."/>
            <person name="Chapman S.B."/>
            <person name="Chen Z."/>
            <person name="Freedman E."/>
            <person name="Gellesch M."/>
            <person name="Goldberg J."/>
            <person name="Griggs A."/>
            <person name="Gujja S."/>
            <person name="Heilman E.R."/>
            <person name="Heiman D."/>
            <person name="Hepburn T."/>
            <person name="Howarth C."/>
            <person name="Jen D."/>
            <person name="Larson L."/>
            <person name="Mehta T."/>
            <person name="Neiman D."/>
            <person name="Pearson M."/>
            <person name="Roberts A."/>
            <person name="Saif S."/>
            <person name="Shea T."/>
            <person name="Shenoy N."/>
            <person name="Sisk P."/>
            <person name="Stolte C."/>
            <person name="Sykes S."/>
            <person name="Walk T."/>
            <person name="White J."/>
            <person name="Yandava C."/>
            <person name="Haas B."/>
            <person name="Nusbaum C."/>
            <person name="Birren B."/>
        </authorList>
    </citation>
    <scope>NUCLEOTIDE SEQUENCE</scope>
    <source>
        <strain evidence="1">R3-111a-1</strain>
    </source>
</reference>
<dbReference type="OrthoDB" id="4926491at2759"/>
<dbReference type="HOGENOM" id="CLU_060776_0_0_1"/>
<reference evidence="1" key="3">
    <citation type="submission" date="2010-09" db="EMBL/GenBank/DDBJ databases">
        <title>Annotation of Gaeumannomyces graminis var. tritici R3-111a-1.</title>
        <authorList>
            <consortium name="The Broad Institute Genome Sequencing Platform"/>
            <person name="Ma L.-J."/>
            <person name="Dead R."/>
            <person name="Young S.K."/>
            <person name="Zeng Q."/>
            <person name="Gargeya S."/>
            <person name="Fitzgerald M."/>
            <person name="Haas B."/>
            <person name="Abouelleil A."/>
            <person name="Alvarado L."/>
            <person name="Arachchi H.M."/>
            <person name="Berlin A."/>
            <person name="Brown A."/>
            <person name="Chapman S.B."/>
            <person name="Chen Z."/>
            <person name="Dunbar C."/>
            <person name="Freedman E."/>
            <person name="Gearin G."/>
            <person name="Gellesch M."/>
            <person name="Goldberg J."/>
            <person name="Griggs A."/>
            <person name="Gujja S."/>
            <person name="Heiman D."/>
            <person name="Howarth C."/>
            <person name="Larson L."/>
            <person name="Lui A."/>
            <person name="MacDonald P.J.P."/>
            <person name="Mehta T."/>
            <person name="Montmayeur A."/>
            <person name="Murphy C."/>
            <person name="Neiman D."/>
            <person name="Pearson M."/>
            <person name="Priest M."/>
            <person name="Roberts A."/>
            <person name="Saif S."/>
            <person name="Shea T."/>
            <person name="Shenoy N."/>
            <person name="Sisk P."/>
            <person name="Stolte C."/>
            <person name="Sykes S."/>
            <person name="Yandava C."/>
            <person name="Wortman J."/>
            <person name="Nusbaum C."/>
            <person name="Birren B."/>
        </authorList>
    </citation>
    <scope>NUCLEOTIDE SEQUENCE</scope>
    <source>
        <strain evidence="1">R3-111a-1</strain>
    </source>
</reference>
<dbReference type="EnsemblFungi" id="EJT75651">
    <property type="protein sequence ID" value="EJT75651"/>
    <property type="gene ID" value="GGTG_05583"/>
</dbReference>
<dbReference type="EMBL" id="GL385397">
    <property type="protein sequence ID" value="EJT75651.1"/>
    <property type="molecule type" value="Genomic_DNA"/>
</dbReference>
<dbReference type="Proteomes" id="UP000006039">
    <property type="component" value="Unassembled WGS sequence"/>
</dbReference>
<dbReference type="VEuPathDB" id="FungiDB:GGTG_05583"/>
<keyword evidence="3" id="KW-1185">Reference proteome</keyword>
<reference evidence="2" key="5">
    <citation type="submission" date="2018-04" db="UniProtKB">
        <authorList>
            <consortium name="EnsemblFungi"/>
        </authorList>
    </citation>
    <scope>IDENTIFICATION</scope>
    <source>
        <strain evidence="2">R3-111a-1</strain>
    </source>
</reference>
<gene>
    <name evidence="2" type="primary">20346041</name>
    <name evidence="1" type="ORF">GGTG_05583</name>
</gene>
<evidence type="ECO:0000313" key="1">
    <source>
        <dbReference type="EMBL" id="EJT75651.1"/>
    </source>
</evidence>
<evidence type="ECO:0000313" key="2">
    <source>
        <dbReference type="EnsemblFungi" id="EJT75651"/>
    </source>
</evidence>
<protein>
    <submittedName>
        <fullName evidence="1 2">Uncharacterized protein</fullName>
    </submittedName>
</protein>